<dbReference type="PANTHER" id="PTHR42852">
    <property type="entry name" value="THIOL:DISULFIDE INTERCHANGE PROTEIN DSBE"/>
    <property type="match status" value="1"/>
</dbReference>
<keyword evidence="1" id="KW-0732">Signal</keyword>
<dbReference type="RefSeq" id="WP_089915005.1">
    <property type="nucleotide sequence ID" value="NZ_FOBB01000004.1"/>
</dbReference>
<dbReference type="InterPro" id="IPR036249">
    <property type="entry name" value="Thioredoxin-like_sf"/>
</dbReference>
<reference evidence="3 4" key="1">
    <citation type="submission" date="2016-10" db="EMBL/GenBank/DDBJ databases">
        <authorList>
            <person name="de Groot N.N."/>
        </authorList>
    </citation>
    <scope>NUCLEOTIDE SEQUENCE [LARGE SCALE GENOMIC DNA]</scope>
    <source>
        <strain evidence="3 4">DSM 21039</strain>
    </source>
</reference>
<dbReference type="CDD" id="cd02966">
    <property type="entry name" value="TlpA_like_family"/>
    <property type="match status" value="1"/>
</dbReference>
<dbReference type="InterPro" id="IPR050553">
    <property type="entry name" value="Thioredoxin_ResA/DsbE_sf"/>
</dbReference>
<dbReference type="AlphaFoldDB" id="A0A1H7XZY9"/>
<dbReference type="Gene3D" id="3.40.30.10">
    <property type="entry name" value="Glutaredoxin"/>
    <property type="match status" value="1"/>
</dbReference>
<evidence type="ECO:0000313" key="4">
    <source>
        <dbReference type="Proteomes" id="UP000198984"/>
    </source>
</evidence>
<evidence type="ECO:0000256" key="1">
    <source>
        <dbReference type="SAM" id="SignalP"/>
    </source>
</evidence>
<evidence type="ECO:0000313" key="3">
    <source>
        <dbReference type="EMBL" id="SEM39271.1"/>
    </source>
</evidence>
<dbReference type="PANTHER" id="PTHR42852:SF13">
    <property type="entry name" value="PROTEIN DIPZ"/>
    <property type="match status" value="1"/>
</dbReference>
<dbReference type="SUPFAM" id="SSF52833">
    <property type="entry name" value="Thioredoxin-like"/>
    <property type="match status" value="1"/>
</dbReference>
<evidence type="ECO:0000259" key="2">
    <source>
        <dbReference type="PROSITE" id="PS51352"/>
    </source>
</evidence>
<dbReference type="Pfam" id="PF08534">
    <property type="entry name" value="Redoxin"/>
    <property type="match status" value="1"/>
</dbReference>
<dbReference type="InterPro" id="IPR013766">
    <property type="entry name" value="Thioredoxin_domain"/>
</dbReference>
<proteinExistence type="predicted"/>
<feature type="chain" id="PRO_5011565226" evidence="1">
    <location>
        <begin position="24"/>
        <end position="415"/>
    </location>
</feature>
<dbReference type="STRING" id="573321.SAMN04488505_104260"/>
<gene>
    <name evidence="3" type="ORF">SAMN04488505_104260</name>
</gene>
<feature type="domain" description="Thioredoxin" evidence="2">
    <location>
        <begin position="249"/>
        <end position="410"/>
    </location>
</feature>
<dbReference type="OrthoDB" id="616241at2"/>
<sequence length="415" mass="46196">MIKLPSFFACLCCTLVTVLSAHAQQSFADGTWQARLHRADGADIVFNVEAAEKDGRKVLYVLNAGDRLLVDDIQVQQDSIIIQMPFFDSEFRAAHQPNGELKGRWIRHLANQDVSIPFTAIPGVKERFTQHQPAKGNVSGRWATNFLVPGKSDSSFAVGEFKQDGNKVTGTFLTPTGDYRFLEGILDGDTLKLSTFDGSHAYYFTARLTDQNTLEQGVFYAGIGSGKETWSARKDAAAALPDETKLATVKPGQSKLNFSFPDLNSKPVSINDARFKNKVVVITIMGSWCPNCMDETGFLSKWYEENKQRGVEVIGLAYERTTDFEKSKKALSGFLKRFDVQYPVLITGVTTSDPQRTEKTLPQLTAIKGFPTTIFVDKQGRVKEVHTGFSGPGTGEHYEQFKEDFNNLINKMLKE</sequence>
<name>A0A1H7XZY9_9BACT</name>
<dbReference type="GO" id="GO:0016491">
    <property type="term" value="F:oxidoreductase activity"/>
    <property type="evidence" value="ECO:0007669"/>
    <property type="project" value="InterPro"/>
</dbReference>
<protein>
    <submittedName>
        <fullName evidence="3">Peroxiredoxin</fullName>
    </submittedName>
</protein>
<feature type="signal peptide" evidence="1">
    <location>
        <begin position="1"/>
        <end position="23"/>
    </location>
</feature>
<dbReference type="Proteomes" id="UP000198984">
    <property type="component" value="Unassembled WGS sequence"/>
</dbReference>
<dbReference type="EMBL" id="FOBB01000004">
    <property type="protein sequence ID" value="SEM39271.1"/>
    <property type="molecule type" value="Genomic_DNA"/>
</dbReference>
<dbReference type="InterPro" id="IPR013740">
    <property type="entry name" value="Redoxin"/>
</dbReference>
<accession>A0A1H7XZY9</accession>
<dbReference type="PROSITE" id="PS51352">
    <property type="entry name" value="THIOREDOXIN_2"/>
    <property type="match status" value="1"/>
</dbReference>
<keyword evidence="4" id="KW-1185">Reference proteome</keyword>
<organism evidence="3 4">
    <name type="scientific">Chitinophaga rupis</name>
    <dbReference type="NCBI Taxonomy" id="573321"/>
    <lineage>
        <taxon>Bacteria</taxon>
        <taxon>Pseudomonadati</taxon>
        <taxon>Bacteroidota</taxon>
        <taxon>Chitinophagia</taxon>
        <taxon>Chitinophagales</taxon>
        <taxon>Chitinophagaceae</taxon>
        <taxon>Chitinophaga</taxon>
    </lineage>
</organism>